<feature type="compositionally biased region" description="Basic and acidic residues" evidence="1">
    <location>
        <begin position="822"/>
        <end position="838"/>
    </location>
</feature>
<evidence type="ECO:0000256" key="1">
    <source>
        <dbReference type="SAM" id="MobiDB-lite"/>
    </source>
</evidence>
<dbReference type="GO" id="GO:0007018">
    <property type="term" value="P:microtubule-based movement"/>
    <property type="evidence" value="ECO:0007669"/>
    <property type="project" value="TreeGrafter"/>
</dbReference>
<dbReference type="SMART" id="SM01297">
    <property type="entry name" value="KAP"/>
    <property type="match status" value="1"/>
</dbReference>
<evidence type="ECO:0000313" key="4">
    <source>
        <dbReference type="WBParaSite" id="Csp11.Scaffold505.g2411.t2"/>
    </source>
</evidence>
<dbReference type="GO" id="GO:0016939">
    <property type="term" value="C:kinesin II complex"/>
    <property type="evidence" value="ECO:0007669"/>
    <property type="project" value="TreeGrafter"/>
</dbReference>
<dbReference type="PANTHER" id="PTHR15605">
    <property type="entry name" value="KINESIN-ASSOCIATED PROTEINS"/>
    <property type="match status" value="1"/>
</dbReference>
<dbReference type="InterPro" id="IPR008658">
    <property type="entry name" value="KAP3"/>
</dbReference>
<feature type="transmembrane region" description="Helical" evidence="2">
    <location>
        <begin position="617"/>
        <end position="639"/>
    </location>
</feature>
<dbReference type="WBParaSite" id="Csp11.Scaffold505.g2411.t2">
    <property type="protein sequence ID" value="Csp11.Scaffold505.g2411.t2"/>
    <property type="gene ID" value="Csp11.Scaffold505.g2411"/>
</dbReference>
<reference evidence="4" key="1">
    <citation type="submission" date="2016-11" db="UniProtKB">
        <authorList>
            <consortium name="WormBaseParasite"/>
        </authorList>
    </citation>
    <scope>IDENTIFICATION</scope>
</reference>
<keyword evidence="3" id="KW-1185">Reference proteome</keyword>
<dbReference type="GO" id="GO:0035869">
    <property type="term" value="C:ciliary transition zone"/>
    <property type="evidence" value="ECO:0007669"/>
    <property type="project" value="TreeGrafter"/>
</dbReference>
<dbReference type="Proteomes" id="UP000095282">
    <property type="component" value="Unplaced"/>
</dbReference>
<dbReference type="STRING" id="1561998.A0A1I7T4U3"/>
<organism evidence="3 4">
    <name type="scientific">Caenorhabditis tropicalis</name>
    <dbReference type="NCBI Taxonomy" id="1561998"/>
    <lineage>
        <taxon>Eukaryota</taxon>
        <taxon>Metazoa</taxon>
        <taxon>Ecdysozoa</taxon>
        <taxon>Nematoda</taxon>
        <taxon>Chromadorea</taxon>
        <taxon>Rhabditida</taxon>
        <taxon>Rhabditina</taxon>
        <taxon>Rhabditomorpha</taxon>
        <taxon>Rhabditoidea</taxon>
        <taxon>Rhabditidae</taxon>
        <taxon>Peloderinae</taxon>
        <taxon>Caenorhabditis</taxon>
    </lineage>
</organism>
<keyword evidence="2" id="KW-0472">Membrane</keyword>
<dbReference type="GO" id="GO:0019894">
    <property type="term" value="F:kinesin binding"/>
    <property type="evidence" value="ECO:0007669"/>
    <property type="project" value="InterPro"/>
</dbReference>
<dbReference type="SUPFAM" id="SSF48371">
    <property type="entry name" value="ARM repeat"/>
    <property type="match status" value="1"/>
</dbReference>
<dbReference type="PANTHER" id="PTHR15605:SF2">
    <property type="entry name" value="KINESIN-ASSOCIATED PROTEIN 3"/>
    <property type="match status" value="1"/>
</dbReference>
<dbReference type="GO" id="GO:0005930">
    <property type="term" value="C:axoneme"/>
    <property type="evidence" value="ECO:0007669"/>
    <property type="project" value="TreeGrafter"/>
</dbReference>
<keyword evidence="2" id="KW-1133">Transmembrane helix</keyword>
<evidence type="ECO:0000313" key="3">
    <source>
        <dbReference type="Proteomes" id="UP000095282"/>
    </source>
</evidence>
<dbReference type="GO" id="GO:0044782">
    <property type="term" value="P:cilium organization"/>
    <property type="evidence" value="ECO:0007669"/>
    <property type="project" value="TreeGrafter"/>
</dbReference>
<dbReference type="InterPro" id="IPR011989">
    <property type="entry name" value="ARM-like"/>
</dbReference>
<dbReference type="AlphaFoldDB" id="A0A1I7T4U3"/>
<sequence length="851" mass="95457">MSARSRSSSAVSFDRRSSQTPILNVDLNKVDEYMECFYGETSAEKNKGALALCELSKCAQNLHQLVNNETLMMALSRVFREDWKKHFEVATNIMNTFVNMSKFAMFHGALLHHKIGSLCVNAMEHETKRYDLWIADMKKADQDTQKKLKVAIRKQALLLAASITLLTNLATDISVELKMVRRNLVALLVKCLKMSTDPISPLTTATVRFLLKLSIFDENKTVMEQGGTVERILKLFPIQDPDLRKSTIKLLFNFSFDPKNVPKMVNGGLVPHMASLIENDSKALNMLYLLSCDDDAKAMVAYTDAIQLLMRDVLSGRGSEMTKAVLLNICLEKRNAQLVCGPNGQGLDLLMEMSLESRDLLLIKVIRAISSHDGPTQNMFLVSFKGSLTSNAFISLTNWIERLLEIAKIEGSDSSESKSSFGLECMGAVAELKVAPWAKLIQSQELVPWMKTQLEEGIDESEEITVLREIKPLQLQVVIACGTMARQLDAARLLVPLIDTFVQLLQSSQIDDEFVVQLLYVFLQLLKHKELSARLMTQDSALGEHMIDLMHDANAAVREVCDNALLIMGEHSEEWAKRIAGERFKWHNAQWLEMVETTNVQKIYGECGVFYYNRVALILWIAASTSCFLALISTIYTVFNAYQLWSTVQDLENAIIDLIDEACQILLPIGICKQICHPHHIGTVNANYGGVGQKQDVKPGTRDNRYPEDVTFPPSDIEKVYDIMGDEDARKSKTLTLVSIEDERVDVKAPSEKLATPALRTPLVPPKRLPSREMTTPKQSLKTSRDLTPNSRELKKSASREQQSANRREIPSREMSTPAHSVRGEKKTPSKEKAESSKKTNSVKIATAEPL</sequence>
<name>A0A1I7T4U3_9PELO</name>
<feature type="compositionally biased region" description="Polar residues" evidence="1">
    <location>
        <begin position="773"/>
        <end position="791"/>
    </location>
</feature>
<keyword evidence="2" id="KW-0812">Transmembrane</keyword>
<dbReference type="InterPro" id="IPR016024">
    <property type="entry name" value="ARM-type_fold"/>
</dbReference>
<proteinExistence type="predicted"/>
<dbReference type="Pfam" id="PF05804">
    <property type="entry name" value="KAP"/>
    <property type="match status" value="1"/>
</dbReference>
<accession>A0A1I7T4U3</accession>
<protein>
    <submittedName>
        <fullName evidence="4">Kinesin-associated protein</fullName>
    </submittedName>
</protein>
<dbReference type="Gene3D" id="1.25.10.10">
    <property type="entry name" value="Leucine-rich Repeat Variant"/>
    <property type="match status" value="1"/>
</dbReference>
<evidence type="ECO:0000256" key="2">
    <source>
        <dbReference type="SAM" id="Phobius"/>
    </source>
</evidence>
<feature type="region of interest" description="Disordered" evidence="1">
    <location>
        <begin position="749"/>
        <end position="851"/>
    </location>
</feature>